<dbReference type="EMBL" id="QGGW01000016">
    <property type="protein sequence ID" value="PWK55596.1"/>
    <property type="molecule type" value="Genomic_DNA"/>
</dbReference>
<protein>
    <submittedName>
        <fullName evidence="2">Uncharacterized protein</fullName>
    </submittedName>
</protein>
<sequence length="338" mass="38184">MPELPKTRDRSPHSVPKTLNPSRLWVSHRSRHVPSCGWSDYDGPITPDWHRMADEKGFRIVRRIRDRFHLTLECKACGAHTAVKLFALRDSRPRCGGCAATKRQNAADGAKLVFLRRDPQHHKYGVFRALCGHDVRRQFGFVEKVRKGEVDVKCRVCLIEHEKAEALAQGWERVGPDPDGKANYRLYRHRCGHLQRVARVNMRNGQCDCAACGQSWSSKPSVIYLARIQLSSANLDVVKLGYSANPKRRFRHQLGLSKLAKVTFLRLLPMPTGHDACAAEKQANASLVRDFPDGVVPIATYSAHINVVSEIYRPALIREITTLMDQIKARLVAADTTR</sequence>
<proteinExistence type="predicted"/>
<name>A0A316G6L2_9RHOB</name>
<comment type="caution">
    <text evidence="2">The sequence shown here is derived from an EMBL/GenBank/DDBJ whole genome shotgun (WGS) entry which is preliminary data.</text>
</comment>
<accession>A0A316G6L2</accession>
<organism evidence="2 3">
    <name type="scientific">Roseicyclus mahoneyensis</name>
    <dbReference type="NCBI Taxonomy" id="164332"/>
    <lineage>
        <taxon>Bacteria</taxon>
        <taxon>Pseudomonadati</taxon>
        <taxon>Pseudomonadota</taxon>
        <taxon>Alphaproteobacteria</taxon>
        <taxon>Rhodobacterales</taxon>
        <taxon>Roseobacteraceae</taxon>
        <taxon>Roseicyclus</taxon>
    </lineage>
</organism>
<feature type="region of interest" description="Disordered" evidence="1">
    <location>
        <begin position="1"/>
        <end position="20"/>
    </location>
</feature>
<evidence type="ECO:0000256" key="1">
    <source>
        <dbReference type="SAM" id="MobiDB-lite"/>
    </source>
</evidence>
<dbReference type="AlphaFoldDB" id="A0A316G6L2"/>
<reference evidence="2 3" key="1">
    <citation type="submission" date="2018-05" db="EMBL/GenBank/DDBJ databases">
        <title>Genomic Encyclopedia of Type Strains, Phase IV (KMG-IV): sequencing the most valuable type-strain genomes for metagenomic binning, comparative biology and taxonomic classification.</title>
        <authorList>
            <person name="Goeker M."/>
        </authorList>
    </citation>
    <scope>NUCLEOTIDE SEQUENCE [LARGE SCALE GENOMIC DNA]</scope>
    <source>
        <strain evidence="2 3">DSM 16097</strain>
    </source>
</reference>
<feature type="compositionally biased region" description="Basic and acidic residues" evidence="1">
    <location>
        <begin position="1"/>
        <end position="12"/>
    </location>
</feature>
<dbReference type="Proteomes" id="UP000245708">
    <property type="component" value="Unassembled WGS sequence"/>
</dbReference>
<keyword evidence="3" id="KW-1185">Reference proteome</keyword>
<evidence type="ECO:0000313" key="3">
    <source>
        <dbReference type="Proteomes" id="UP000245708"/>
    </source>
</evidence>
<evidence type="ECO:0000313" key="2">
    <source>
        <dbReference type="EMBL" id="PWK55596.1"/>
    </source>
</evidence>
<gene>
    <name evidence="2" type="ORF">C7455_11631</name>
</gene>